<dbReference type="PROSITE" id="PS51752">
    <property type="entry name" value="JACALIN_LECTIN"/>
    <property type="match status" value="1"/>
</dbReference>
<evidence type="ECO:0000256" key="1">
    <source>
        <dbReference type="ARBA" id="ARBA00006568"/>
    </source>
</evidence>
<accession>A0A816SG65</accession>
<sequence length="208" mass="23015">YDSDGEETADTEWDEKGRNIISHIYISYRNFITSIQFGYLNSGDDEALTLSMKFGPSDGHSFRAVSFVFVENISFSLISEPLMQVILKQDEYVTGLSGVHGYGMHDGIKSLTFHTNCGEHEPIGSVNDNSAIGFKIDIDPGIRDRREFGGLFGSYSKNNLSSVGIYVSPIARYDMVAKRENIGPPRLCSSLQQLLSGSVCCLVFSEIK</sequence>
<evidence type="ECO:0000313" key="4">
    <source>
        <dbReference type="EMBL" id="CAF2087918.1"/>
    </source>
</evidence>
<dbReference type="InterPro" id="IPR036404">
    <property type="entry name" value="Jacalin-like_lectin_dom_sf"/>
</dbReference>
<keyword evidence="2" id="KW-0430">Lectin</keyword>
<name>A0A816SG65_BRANA</name>
<dbReference type="PANTHER" id="PTHR47293:SF70">
    <property type="entry name" value="JACALIN-RELATED LECTIN 24-RELATED"/>
    <property type="match status" value="1"/>
</dbReference>
<reference evidence="4" key="1">
    <citation type="submission" date="2021-01" db="EMBL/GenBank/DDBJ databases">
        <authorList>
            <consortium name="Genoscope - CEA"/>
            <person name="William W."/>
        </authorList>
    </citation>
    <scope>NUCLEOTIDE SEQUENCE</scope>
</reference>
<evidence type="ECO:0000256" key="2">
    <source>
        <dbReference type="ARBA" id="ARBA00022734"/>
    </source>
</evidence>
<dbReference type="GO" id="GO:0030246">
    <property type="term" value="F:carbohydrate binding"/>
    <property type="evidence" value="ECO:0007669"/>
    <property type="project" value="UniProtKB-KW"/>
</dbReference>
<gene>
    <name evidence="4" type="ORF">DARMORV10_A06P31150.1</name>
</gene>
<feature type="non-terminal residue" evidence="4">
    <location>
        <position position="1"/>
    </location>
</feature>
<dbReference type="AlphaFoldDB" id="A0A816SG65"/>
<dbReference type="Proteomes" id="UP001295469">
    <property type="component" value="Chromosome A06"/>
</dbReference>
<protein>
    <submittedName>
        <fullName evidence="4">(rape) hypothetical protein</fullName>
    </submittedName>
</protein>
<dbReference type="EMBL" id="HG994360">
    <property type="protein sequence ID" value="CAF2087918.1"/>
    <property type="molecule type" value="Genomic_DNA"/>
</dbReference>
<dbReference type="Gene3D" id="2.100.10.30">
    <property type="entry name" value="Jacalin-like lectin domain"/>
    <property type="match status" value="1"/>
</dbReference>
<proteinExistence type="inferred from homology"/>
<dbReference type="SUPFAM" id="SSF51101">
    <property type="entry name" value="Mannose-binding lectins"/>
    <property type="match status" value="1"/>
</dbReference>
<comment type="similarity">
    <text evidence="1">Belongs to the jacalin lectin family.</text>
</comment>
<dbReference type="Pfam" id="PF01419">
    <property type="entry name" value="Jacalin"/>
    <property type="match status" value="1"/>
</dbReference>
<evidence type="ECO:0000259" key="3">
    <source>
        <dbReference type="PROSITE" id="PS51752"/>
    </source>
</evidence>
<organism evidence="4">
    <name type="scientific">Brassica napus</name>
    <name type="common">Rape</name>
    <dbReference type="NCBI Taxonomy" id="3708"/>
    <lineage>
        <taxon>Eukaryota</taxon>
        <taxon>Viridiplantae</taxon>
        <taxon>Streptophyta</taxon>
        <taxon>Embryophyta</taxon>
        <taxon>Tracheophyta</taxon>
        <taxon>Spermatophyta</taxon>
        <taxon>Magnoliopsida</taxon>
        <taxon>eudicotyledons</taxon>
        <taxon>Gunneridae</taxon>
        <taxon>Pentapetalae</taxon>
        <taxon>rosids</taxon>
        <taxon>malvids</taxon>
        <taxon>Brassicales</taxon>
        <taxon>Brassicaceae</taxon>
        <taxon>Brassiceae</taxon>
        <taxon>Brassica</taxon>
    </lineage>
</organism>
<dbReference type="InterPro" id="IPR001229">
    <property type="entry name" value="Jacalin-like_lectin_dom"/>
</dbReference>
<feature type="domain" description="Jacalin-type lectin" evidence="3">
    <location>
        <begin position="1"/>
        <end position="169"/>
    </location>
</feature>
<dbReference type="PANTHER" id="PTHR47293">
    <property type="entry name" value="JACALIN-RELATED LECTIN 3"/>
    <property type="match status" value="1"/>
</dbReference>
<dbReference type="SMART" id="SM00915">
    <property type="entry name" value="Jacalin"/>
    <property type="match status" value="1"/>
</dbReference>